<sequence>MAPDARESAASKSGAAILGALSAAALTAYTGEPVSSSAAGAALGAVLDDIGERMLSKREQRRVKTVVTHAARSIKQRWVEGHDLREDGFFAADTDSRSFFEEITEGVLLAAQREYQERKLPYLGNLIANVAYTPNIDRASANWAVRTASELGWTQYMLLSTVGRESISLPDVEIGKSNQNWHSWSIHHELHDLSWTRSLVGAPPLQTESLRLTKINTNAAAMRLNSGGTLLFHLLELNEVPLQELEDLLNRMTREAPEEGPAT</sequence>
<evidence type="ECO:0000313" key="1">
    <source>
        <dbReference type="EMBL" id="UWP82777.1"/>
    </source>
</evidence>
<reference evidence="1" key="1">
    <citation type="submission" date="2021-04" db="EMBL/GenBank/DDBJ databases">
        <authorList>
            <person name="Hartkoorn R.C."/>
            <person name="Beaudoing E."/>
            <person name="Hot D."/>
        </authorList>
    </citation>
    <scope>NUCLEOTIDE SEQUENCE</scope>
    <source>
        <strain evidence="1">NRRL B-16292</strain>
    </source>
</reference>
<name>A0ABY5VYD5_9ACTN</name>
<gene>
    <name evidence="1" type="ORF">Dfulv_00145</name>
</gene>
<dbReference type="Proteomes" id="UP001059617">
    <property type="component" value="Chromosome"/>
</dbReference>
<keyword evidence="2" id="KW-1185">Reference proteome</keyword>
<dbReference type="EMBL" id="CP073720">
    <property type="protein sequence ID" value="UWP82777.1"/>
    <property type="molecule type" value="Genomic_DNA"/>
</dbReference>
<dbReference type="RefSeq" id="WP_259860548.1">
    <property type="nucleotide sequence ID" value="NZ_BAAAST010000008.1"/>
</dbReference>
<reference evidence="1" key="2">
    <citation type="submission" date="2022-09" db="EMBL/GenBank/DDBJ databases">
        <title>Biosynthetic gene clusters of Dactylosporangioum fulvum.</title>
        <authorList>
            <person name="Caradec T."/>
        </authorList>
    </citation>
    <scope>NUCLEOTIDE SEQUENCE</scope>
    <source>
        <strain evidence="1">NRRL B-16292</strain>
    </source>
</reference>
<organism evidence="1 2">
    <name type="scientific">Dactylosporangium fulvum</name>
    <dbReference type="NCBI Taxonomy" id="53359"/>
    <lineage>
        <taxon>Bacteria</taxon>
        <taxon>Bacillati</taxon>
        <taxon>Actinomycetota</taxon>
        <taxon>Actinomycetes</taxon>
        <taxon>Micromonosporales</taxon>
        <taxon>Micromonosporaceae</taxon>
        <taxon>Dactylosporangium</taxon>
    </lineage>
</organism>
<evidence type="ECO:0000313" key="2">
    <source>
        <dbReference type="Proteomes" id="UP001059617"/>
    </source>
</evidence>
<proteinExistence type="predicted"/>
<accession>A0ABY5VYD5</accession>
<protein>
    <submittedName>
        <fullName evidence="1">Uncharacterized protein</fullName>
    </submittedName>
</protein>